<dbReference type="GO" id="GO:0042597">
    <property type="term" value="C:periplasmic space"/>
    <property type="evidence" value="ECO:0007669"/>
    <property type="project" value="InterPro"/>
</dbReference>
<dbReference type="Proteomes" id="UP000263993">
    <property type="component" value="Unassembled WGS sequence"/>
</dbReference>
<evidence type="ECO:0008006" key="4">
    <source>
        <dbReference type="Google" id="ProtNLM"/>
    </source>
</evidence>
<sequence length="200" mass="21647">MNGYHSKLFTKEVAMLKYILAGTTALAIAGGSLAYAQKGPDGPKGAERWRPTAQDMVAFGDARIAALKAGLKLTPDQEKNWPAVETALRDLAKQRSERFAARASADKPSDKSVDRFDRLSQRADAMTQQGAALKKLVDAAGPLYKSLDEPQKQRFWVLAKLGGERGGWHRGGHRGHDRMHHGPRGQMGGPGAGPDAPRPQ</sequence>
<reference evidence="3" key="1">
    <citation type="submission" date="2018-08" db="EMBL/GenBank/DDBJ databases">
        <authorList>
            <person name="Kim S.-J."/>
            <person name="Jung G.-Y."/>
        </authorList>
    </citation>
    <scope>NUCLEOTIDE SEQUENCE [LARGE SCALE GENOMIC DNA]</scope>
    <source>
        <strain evidence="3">GY_H</strain>
    </source>
</reference>
<gene>
    <name evidence="2" type="ORF">DXH78_11050</name>
</gene>
<keyword evidence="3" id="KW-1185">Reference proteome</keyword>
<dbReference type="AlphaFoldDB" id="A0A371BBV1"/>
<evidence type="ECO:0000313" key="3">
    <source>
        <dbReference type="Proteomes" id="UP000263993"/>
    </source>
</evidence>
<accession>A0A371BBV1</accession>
<protein>
    <recommendedName>
        <fullName evidence="4">LTXXQ motif family protein</fullName>
    </recommendedName>
</protein>
<feature type="compositionally biased region" description="Basic residues" evidence="1">
    <location>
        <begin position="168"/>
        <end position="183"/>
    </location>
</feature>
<organism evidence="2 3">
    <name type="scientific">Undibacter mobilis</name>
    <dbReference type="NCBI Taxonomy" id="2292256"/>
    <lineage>
        <taxon>Bacteria</taxon>
        <taxon>Pseudomonadati</taxon>
        <taxon>Pseudomonadota</taxon>
        <taxon>Alphaproteobacteria</taxon>
        <taxon>Hyphomicrobiales</taxon>
        <taxon>Nitrobacteraceae</taxon>
        <taxon>Undibacter</taxon>
    </lineage>
</organism>
<dbReference type="Pfam" id="PF07813">
    <property type="entry name" value="LTXXQ"/>
    <property type="match status" value="1"/>
</dbReference>
<feature type="region of interest" description="Disordered" evidence="1">
    <location>
        <begin position="166"/>
        <end position="200"/>
    </location>
</feature>
<comment type="caution">
    <text evidence="2">The sequence shown here is derived from an EMBL/GenBank/DDBJ whole genome shotgun (WGS) entry which is preliminary data.</text>
</comment>
<name>A0A371BBV1_9BRAD</name>
<evidence type="ECO:0000256" key="1">
    <source>
        <dbReference type="SAM" id="MobiDB-lite"/>
    </source>
</evidence>
<dbReference type="EMBL" id="QRGO01000001">
    <property type="protein sequence ID" value="RDV05054.1"/>
    <property type="molecule type" value="Genomic_DNA"/>
</dbReference>
<dbReference type="InterPro" id="IPR012899">
    <property type="entry name" value="LTXXQ"/>
</dbReference>
<evidence type="ECO:0000313" key="2">
    <source>
        <dbReference type="EMBL" id="RDV05054.1"/>
    </source>
</evidence>
<proteinExistence type="predicted"/>